<reference evidence="2" key="1">
    <citation type="journal article" date="2019" name="Int. J. Syst. Evol. Microbiol.">
        <title>The Global Catalogue of Microorganisms (GCM) 10K type strain sequencing project: providing services to taxonomists for standard genome sequencing and annotation.</title>
        <authorList>
            <consortium name="The Broad Institute Genomics Platform"/>
            <consortium name="The Broad Institute Genome Sequencing Center for Infectious Disease"/>
            <person name="Wu L."/>
            <person name="Ma J."/>
        </authorList>
    </citation>
    <scope>NUCLEOTIDE SEQUENCE [LARGE SCALE GENOMIC DNA]</scope>
    <source>
        <strain evidence="2">CCUG 54822</strain>
    </source>
</reference>
<gene>
    <name evidence="1" type="ORF">ACFQ4A_00260</name>
</gene>
<organism evidence="1 2">
    <name type="scientific">Lentibacillus salinarum</name>
    <dbReference type="NCBI Taxonomy" id="446820"/>
    <lineage>
        <taxon>Bacteria</taxon>
        <taxon>Bacillati</taxon>
        <taxon>Bacillota</taxon>
        <taxon>Bacilli</taxon>
        <taxon>Bacillales</taxon>
        <taxon>Bacillaceae</taxon>
        <taxon>Lentibacillus</taxon>
    </lineage>
</organism>
<dbReference type="Proteomes" id="UP001597178">
    <property type="component" value="Unassembled WGS sequence"/>
</dbReference>
<comment type="caution">
    <text evidence="1">The sequence shown here is derived from an EMBL/GenBank/DDBJ whole genome shotgun (WGS) entry which is preliminary data.</text>
</comment>
<keyword evidence="2" id="KW-1185">Reference proteome</keyword>
<name>A0ABW3ZQF1_9BACI</name>
<proteinExistence type="predicted"/>
<evidence type="ECO:0000313" key="1">
    <source>
        <dbReference type="EMBL" id="MFD1360103.1"/>
    </source>
</evidence>
<evidence type="ECO:0000313" key="2">
    <source>
        <dbReference type="Proteomes" id="UP001597178"/>
    </source>
</evidence>
<protein>
    <submittedName>
        <fullName evidence="1">Uncharacterized protein</fullName>
    </submittedName>
</protein>
<dbReference type="EMBL" id="JBHTNH010000001">
    <property type="protein sequence ID" value="MFD1360103.1"/>
    <property type="molecule type" value="Genomic_DNA"/>
</dbReference>
<sequence length="58" mass="7098">MEGNVDMSVEANKVLVRRFFETIEQEKYQDLKVFCHPDFVFYPQLRSQIFSYDTFTYF</sequence>
<accession>A0ABW3ZQF1</accession>